<feature type="compositionally biased region" description="Basic and acidic residues" evidence="1">
    <location>
        <begin position="169"/>
        <end position="179"/>
    </location>
</feature>
<keyword evidence="2" id="KW-0472">Membrane</keyword>
<dbReference type="PANTHER" id="PTHR28635">
    <property type="entry name" value="TRANSMEMBRANE INNER EAR EXPRESSED PROTEIN"/>
    <property type="match status" value="1"/>
</dbReference>
<dbReference type="PANTHER" id="PTHR28635:SF1">
    <property type="entry name" value="TRANSMEMBRANE INNER EAR EXPRESSED PROTEIN"/>
    <property type="match status" value="1"/>
</dbReference>
<evidence type="ECO:0000256" key="1">
    <source>
        <dbReference type="SAM" id="MobiDB-lite"/>
    </source>
</evidence>
<gene>
    <name evidence="4" type="ORF">V1264_014590</name>
</gene>
<reference evidence="4 5" key="1">
    <citation type="submission" date="2024-02" db="EMBL/GenBank/DDBJ databases">
        <title>Chromosome-scale genome assembly of the rough periwinkle Littorina saxatilis.</title>
        <authorList>
            <person name="De Jode A."/>
            <person name="Faria R."/>
            <person name="Formenti G."/>
            <person name="Sims Y."/>
            <person name="Smith T.P."/>
            <person name="Tracey A."/>
            <person name="Wood J.M.D."/>
            <person name="Zagrodzka Z.B."/>
            <person name="Johannesson K."/>
            <person name="Butlin R.K."/>
            <person name="Leder E.H."/>
        </authorList>
    </citation>
    <scope>NUCLEOTIDE SEQUENCE [LARGE SCALE GENOMIC DNA]</scope>
    <source>
        <strain evidence="4">Snail1</strain>
        <tissue evidence="4">Muscle</tissue>
    </source>
</reference>
<protein>
    <recommendedName>
        <fullName evidence="6">Transmembrane protein</fullName>
    </recommendedName>
</protein>
<organism evidence="4 5">
    <name type="scientific">Littorina saxatilis</name>
    <dbReference type="NCBI Taxonomy" id="31220"/>
    <lineage>
        <taxon>Eukaryota</taxon>
        <taxon>Metazoa</taxon>
        <taxon>Spiralia</taxon>
        <taxon>Lophotrochozoa</taxon>
        <taxon>Mollusca</taxon>
        <taxon>Gastropoda</taxon>
        <taxon>Caenogastropoda</taxon>
        <taxon>Littorinimorpha</taxon>
        <taxon>Littorinoidea</taxon>
        <taxon>Littorinidae</taxon>
        <taxon>Littorina</taxon>
    </lineage>
</organism>
<feature type="chain" id="PRO_5042880240" description="Transmembrane protein" evidence="3">
    <location>
        <begin position="21"/>
        <end position="259"/>
    </location>
</feature>
<evidence type="ECO:0008006" key="6">
    <source>
        <dbReference type="Google" id="ProtNLM"/>
    </source>
</evidence>
<feature type="transmembrane region" description="Helical" evidence="2">
    <location>
        <begin position="59"/>
        <end position="81"/>
    </location>
</feature>
<dbReference type="EMBL" id="JBAMIC010000003">
    <property type="protein sequence ID" value="KAK7110768.1"/>
    <property type="molecule type" value="Genomic_DNA"/>
</dbReference>
<keyword evidence="2" id="KW-0812">Transmembrane</keyword>
<evidence type="ECO:0000256" key="3">
    <source>
        <dbReference type="SAM" id="SignalP"/>
    </source>
</evidence>
<dbReference type="Proteomes" id="UP001374579">
    <property type="component" value="Unassembled WGS sequence"/>
</dbReference>
<comment type="caution">
    <text evidence="4">The sequence shown here is derived from an EMBL/GenBank/DDBJ whole genome shotgun (WGS) entry which is preliminary data.</text>
</comment>
<evidence type="ECO:0000313" key="4">
    <source>
        <dbReference type="EMBL" id="KAK7110768.1"/>
    </source>
</evidence>
<sequence length="259" mass="29297">MTPSPVLVVFAISFIAVVLGADVTVTTSDGDESGVNDVSKVRAGGGEGMEEEVLGPLRIWHIVFLVALVVLIAVTVVCCCVECRIPRTRQEIEEAYRQRQMNRKYLRQLERTPETILSRTDTETTDDQNEESSDHDHDRVVRKHPPQTQPHPGQQNQRHTNNIATTSHQRHDTGQEPRQQRHHHHNNHPHHHQQQRQQTHSQQQADATANVGVAVTESSARLSRLPKSQMFGVHTPFSLGAITAMQKQKQSQRQQQQQT</sequence>
<dbReference type="InterPro" id="IPR032006">
    <property type="entry name" value="TMIE"/>
</dbReference>
<keyword evidence="5" id="KW-1185">Reference proteome</keyword>
<name>A0AAN9BRH9_9CAEN</name>
<evidence type="ECO:0000256" key="2">
    <source>
        <dbReference type="SAM" id="Phobius"/>
    </source>
</evidence>
<dbReference type="Pfam" id="PF16038">
    <property type="entry name" value="TMIE"/>
    <property type="match status" value="1"/>
</dbReference>
<feature type="compositionally biased region" description="Low complexity" evidence="1">
    <location>
        <begin position="195"/>
        <end position="204"/>
    </location>
</feature>
<evidence type="ECO:0000313" key="5">
    <source>
        <dbReference type="Proteomes" id="UP001374579"/>
    </source>
</evidence>
<feature type="signal peptide" evidence="3">
    <location>
        <begin position="1"/>
        <end position="20"/>
    </location>
</feature>
<keyword evidence="3" id="KW-0732">Signal</keyword>
<keyword evidence="2" id="KW-1133">Transmembrane helix</keyword>
<dbReference type="AlphaFoldDB" id="A0AAN9BRH9"/>
<proteinExistence type="predicted"/>
<feature type="compositionally biased region" description="Basic residues" evidence="1">
    <location>
        <begin position="180"/>
        <end position="194"/>
    </location>
</feature>
<feature type="region of interest" description="Disordered" evidence="1">
    <location>
        <begin position="107"/>
        <end position="214"/>
    </location>
</feature>
<accession>A0AAN9BRH9</accession>
<feature type="compositionally biased region" description="Polar residues" evidence="1">
    <location>
        <begin position="158"/>
        <end position="167"/>
    </location>
</feature>